<dbReference type="PANTHER" id="PTHR30535:SF34">
    <property type="entry name" value="MOLYBDATE-BINDING PROTEIN MOLA"/>
    <property type="match status" value="1"/>
</dbReference>
<gene>
    <name evidence="2" type="ORF">N180_20575</name>
</gene>
<dbReference type="eggNOG" id="COG0614">
    <property type="taxonomic scope" value="Bacteria"/>
</dbReference>
<name>A0A081PBG9_9SPHI</name>
<dbReference type="SUPFAM" id="SSF53807">
    <property type="entry name" value="Helical backbone' metal receptor"/>
    <property type="match status" value="1"/>
</dbReference>
<evidence type="ECO:0000313" key="3">
    <source>
        <dbReference type="Proteomes" id="UP000028007"/>
    </source>
</evidence>
<comment type="caution">
    <text evidence="2">The sequence shown here is derived from an EMBL/GenBank/DDBJ whole genome shotgun (WGS) entry which is preliminary data.</text>
</comment>
<organism evidence="2 3">
    <name type="scientific">Pedobacter antarcticus 4BY</name>
    <dbReference type="NCBI Taxonomy" id="1358423"/>
    <lineage>
        <taxon>Bacteria</taxon>
        <taxon>Pseudomonadati</taxon>
        <taxon>Bacteroidota</taxon>
        <taxon>Sphingobacteriia</taxon>
        <taxon>Sphingobacteriales</taxon>
        <taxon>Sphingobacteriaceae</taxon>
        <taxon>Pedobacter</taxon>
    </lineage>
</organism>
<keyword evidence="3" id="KW-1185">Reference proteome</keyword>
<dbReference type="Pfam" id="PF01497">
    <property type="entry name" value="Peripla_BP_2"/>
    <property type="match status" value="1"/>
</dbReference>
<proteinExistence type="predicted"/>
<sequence>MIRYKSTFLFSWFSYLLVVVVVLHSCSSDKNKSSETQKHASIGQAEIKYAKGFSITYYENFKVLRINSGGNKVKDTAVYVLLAKDKTVPQGYETAQIIRTPLNSLVGLSSSHIALADFADAVPAITGLGSLQYVSNPQVLKRISEGKIKETGDETTLNTELVINMKPGLVMVTGNPDDRFSRYSTLTSAGVPVMLNSDWLETTPLGKAEWVKVMGALMDREQAVNAKFNALEKKYNILAELGRNAVQKPKIITGLPYKDTWYVPAGESFMARFFEDAGTTYSWSSSKGTGSLALSFEMVAPVALQADFWLSPGALSSKDEIKAVDSRYQQFKSFRQNKIYNNNKRSTVSGTNDYWESGTVNPQLVLADMIAIFHPELLPQHELYYFKPVK</sequence>
<accession>A0A081PBG9</accession>
<dbReference type="OrthoDB" id="9812528at2"/>
<dbReference type="RefSeq" id="WP_051760353.1">
    <property type="nucleotide sequence ID" value="NZ_JNFF01000119.1"/>
</dbReference>
<feature type="domain" description="Fe/B12 periplasmic-binding" evidence="1">
    <location>
        <begin position="104"/>
        <end position="377"/>
    </location>
</feature>
<dbReference type="InterPro" id="IPR050902">
    <property type="entry name" value="ABC_Transporter_SBP"/>
</dbReference>
<dbReference type="AlphaFoldDB" id="A0A081PBG9"/>
<protein>
    <recommendedName>
        <fullName evidence="1">Fe/B12 periplasmic-binding domain-containing protein</fullName>
    </recommendedName>
</protein>
<reference evidence="2 3" key="1">
    <citation type="journal article" date="1992" name="Int. J. Syst. Bacteriol.">
        <title>Sphingobacterium antarcticus sp. nov. a Psychrotrophic Bacterium from the Soils of Schirmacher Oasis, Antarctica.</title>
        <authorList>
            <person name="Shivaji S."/>
            <person name="Ray M.K."/>
            <person name="Rao N.S."/>
            <person name="Saiserr L."/>
            <person name="Jagannadham M.V."/>
            <person name="Kumar G.S."/>
            <person name="Reddy G."/>
            <person name="Bhargava P.M."/>
        </authorList>
    </citation>
    <scope>NUCLEOTIDE SEQUENCE [LARGE SCALE GENOMIC DNA]</scope>
    <source>
        <strain evidence="2 3">4BY</strain>
    </source>
</reference>
<dbReference type="GO" id="GO:0071281">
    <property type="term" value="P:cellular response to iron ion"/>
    <property type="evidence" value="ECO:0007669"/>
    <property type="project" value="TreeGrafter"/>
</dbReference>
<evidence type="ECO:0000259" key="1">
    <source>
        <dbReference type="PROSITE" id="PS50983"/>
    </source>
</evidence>
<evidence type="ECO:0000313" key="2">
    <source>
        <dbReference type="EMBL" id="KEQ28042.1"/>
    </source>
</evidence>
<dbReference type="InterPro" id="IPR002491">
    <property type="entry name" value="ABC_transptr_periplasmic_BD"/>
</dbReference>
<dbReference type="Proteomes" id="UP000028007">
    <property type="component" value="Unassembled WGS sequence"/>
</dbReference>
<dbReference type="PANTHER" id="PTHR30535">
    <property type="entry name" value="VITAMIN B12-BINDING PROTEIN"/>
    <property type="match status" value="1"/>
</dbReference>
<dbReference type="Gene3D" id="3.40.50.1980">
    <property type="entry name" value="Nitrogenase molybdenum iron protein domain"/>
    <property type="match status" value="2"/>
</dbReference>
<dbReference type="PROSITE" id="PS50983">
    <property type="entry name" value="FE_B12_PBP"/>
    <property type="match status" value="1"/>
</dbReference>
<dbReference type="EMBL" id="JNFF01000119">
    <property type="protein sequence ID" value="KEQ28042.1"/>
    <property type="molecule type" value="Genomic_DNA"/>
</dbReference>